<keyword evidence="10" id="KW-0406">Ion transport</keyword>
<dbReference type="GO" id="GO:0008331">
    <property type="term" value="F:high voltage-gated calcium channel activity"/>
    <property type="evidence" value="ECO:0007669"/>
    <property type="project" value="TreeGrafter"/>
</dbReference>
<keyword evidence="9 15" id="KW-1133">Transmembrane helix</keyword>
<dbReference type="PANTHER" id="PTHR45628">
    <property type="entry name" value="VOLTAGE-DEPENDENT CALCIUM CHANNEL TYPE A SUBUNIT ALPHA-1"/>
    <property type="match status" value="1"/>
</dbReference>
<evidence type="ECO:0000256" key="11">
    <source>
        <dbReference type="ARBA" id="ARBA00023136"/>
    </source>
</evidence>
<evidence type="ECO:0000256" key="1">
    <source>
        <dbReference type="ARBA" id="ARBA00004141"/>
    </source>
</evidence>
<dbReference type="RefSeq" id="XP_013405209.2">
    <property type="nucleotide sequence ID" value="XM_013549755.2"/>
</dbReference>
<dbReference type="KEGG" id="lak:106170040"/>
<dbReference type="STRING" id="7574.A0A1S3J5U4"/>
<evidence type="ECO:0000256" key="8">
    <source>
        <dbReference type="ARBA" id="ARBA00022882"/>
    </source>
</evidence>
<feature type="compositionally biased region" description="Low complexity" evidence="14">
    <location>
        <begin position="522"/>
        <end position="552"/>
    </location>
</feature>
<dbReference type="GeneID" id="106170040"/>
<dbReference type="SMART" id="SM01062">
    <property type="entry name" value="Ca_chan_IQ"/>
    <property type="match status" value="1"/>
</dbReference>
<evidence type="ECO:0000256" key="7">
    <source>
        <dbReference type="ARBA" id="ARBA00022837"/>
    </source>
</evidence>
<dbReference type="InterPro" id="IPR031649">
    <property type="entry name" value="GPHH_dom"/>
</dbReference>
<dbReference type="InParanoid" id="A0A1S3J5U4"/>
<feature type="transmembrane region" description="Helical" evidence="15">
    <location>
        <begin position="47"/>
        <end position="71"/>
    </location>
</feature>
<dbReference type="GO" id="GO:0005509">
    <property type="term" value="F:calcium ion binding"/>
    <property type="evidence" value="ECO:0007669"/>
    <property type="project" value="InterPro"/>
</dbReference>
<dbReference type="GO" id="GO:0045202">
    <property type="term" value="C:synapse"/>
    <property type="evidence" value="ECO:0007669"/>
    <property type="project" value="GOC"/>
</dbReference>
<feature type="domain" description="EF-hand" evidence="16">
    <location>
        <begin position="87"/>
        <end position="122"/>
    </location>
</feature>
<evidence type="ECO:0000256" key="14">
    <source>
        <dbReference type="SAM" id="MobiDB-lite"/>
    </source>
</evidence>
<evidence type="ECO:0000256" key="5">
    <source>
        <dbReference type="ARBA" id="ARBA00022692"/>
    </source>
</evidence>
<dbReference type="GO" id="GO:0005891">
    <property type="term" value="C:voltage-gated calcium channel complex"/>
    <property type="evidence" value="ECO:0007669"/>
    <property type="project" value="TreeGrafter"/>
</dbReference>
<dbReference type="Pfam" id="PF00520">
    <property type="entry name" value="Ion_trans"/>
    <property type="match status" value="1"/>
</dbReference>
<evidence type="ECO:0000256" key="12">
    <source>
        <dbReference type="ARBA" id="ARBA00023180"/>
    </source>
</evidence>
<evidence type="ECO:0000256" key="10">
    <source>
        <dbReference type="ARBA" id="ARBA00023065"/>
    </source>
</evidence>
<feature type="compositionally biased region" description="Basic and acidic residues" evidence="14">
    <location>
        <begin position="499"/>
        <end position="508"/>
    </location>
</feature>
<keyword evidence="5 15" id="KW-0812">Transmembrane</keyword>
<accession>A0A1S3J5U4</accession>
<dbReference type="GO" id="GO:0007268">
    <property type="term" value="P:chemical synaptic transmission"/>
    <property type="evidence" value="ECO:0007669"/>
    <property type="project" value="TreeGrafter"/>
</dbReference>
<gene>
    <name evidence="18" type="primary">LOC106170040</name>
</gene>
<keyword evidence="4" id="KW-0107">Calcium channel</keyword>
<keyword evidence="8" id="KW-0851">Voltage-gated channel</keyword>
<evidence type="ECO:0000256" key="15">
    <source>
        <dbReference type="SAM" id="Phobius"/>
    </source>
</evidence>
<dbReference type="PANTHER" id="PTHR45628:SF7">
    <property type="entry name" value="VOLTAGE-DEPENDENT CALCIUM CHANNEL TYPE A SUBUNIT ALPHA-1"/>
    <property type="match status" value="1"/>
</dbReference>
<feature type="region of interest" description="Disordered" evidence="14">
    <location>
        <begin position="286"/>
        <end position="323"/>
    </location>
</feature>
<evidence type="ECO:0000313" key="18">
    <source>
        <dbReference type="RefSeq" id="XP_013405209.2"/>
    </source>
</evidence>
<feature type="region of interest" description="Disordered" evidence="14">
    <location>
        <begin position="416"/>
        <end position="483"/>
    </location>
</feature>
<keyword evidence="7" id="KW-0106">Calcium</keyword>
<dbReference type="Gene3D" id="1.10.238.10">
    <property type="entry name" value="EF-hand"/>
    <property type="match status" value="1"/>
</dbReference>
<dbReference type="Pfam" id="PF16905">
    <property type="entry name" value="GPHH"/>
    <property type="match status" value="1"/>
</dbReference>
<dbReference type="Pfam" id="PF08763">
    <property type="entry name" value="Ca_chan_IQ"/>
    <property type="match status" value="1"/>
</dbReference>
<evidence type="ECO:0000259" key="16">
    <source>
        <dbReference type="PROSITE" id="PS50222"/>
    </source>
</evidence>
<dbReference type="InterPro" id="IPR014873">
    <property type="entry name" value="VDCC_a1su_IQ"/>
</dbReference>
<dbReference type="InterPro" id="IPR005821">
    <property type="entry name" value="Ion_trans_dom"/>
</dbReference>
<keyword evidence="6" id="KW-0677">Repeat</keyword>
<name>A0A1S3J5U4_LINAN</name>
<evidence type="ECO:0000256" key="13">
    <source>
        <dbReference type="ARBA" id="ARBA00023303"/>
    </source>
</evidence>
<feature type="compositionally biased region" description="Polar residues" evidence="14">
    <location>
        <begin position="553"/>
        <end position="562"/>
    </location>
</feature>
<reference evidence="18" key="1">
    <citation type="submission" date="2025-08" db="UniProtKB">
        <authorList>
            <consortium name="RefSeq"/>
        </authorList>
    </citation>
    <scope>IDENTIFICATION</scope>
    <source>
        <tissue evidence="18">Gonads</tissue>
    </source>
</reference>
<keyword evidence="11 15" id="KW-0472">Membrane</keyword>
<sequence>MYFGFIQVYGCSTGEAWQDIMLSCISGAPCEVPEDEEESNDCGTVLAYMYFVSFVFFSSFLMLNLFVAVIMDNFDYLTRDSSILGPHHLDEYIRVWSDYDPTASGRISYQDMYDLLRNLEPPVGFGKKCPYRLAYRKLIRMNMPVAEDGTVHFTTTLFALVRESLQIKMSLDKEVSADEMDQKDEELRDVIRKMWPLQSKKPKTIKLLVPPNEELNNGKMTVGKIYAGLLIAENWKAYKASQTRTNHAKSVTPPPPKKAEEFIKFLQDAKRPQSLLKRVMGVLKTTPTQDSFDNGDEYGHEPGYSPNHLSPSRGLIGTSSRSGSKQSLLSVIDMVQQREKYSGSNNSIDKPHHGNPDKSWSNKPFGFLRRNSSKKKKLQEQQEGEYFSDQSDSSMEISDHTYSSQELMPLQSMYNGPRIEVDEPSTDASRNDLSLALTPGYYGDRSGLPSPQQSPRSPRSPGGSRFGNRSRSPSPRREIGFSGAVTDICDAAHTIKEHDRLNRMRIKPDSPQLRGRSRSRSRPPLQQQRPVMGSPAASPVGSRASSPASSSRQNLYRTTSLETRSRSPSPSGTATSTPQHEYYGRVNLTDRSRSPSPATARRNRRLPHTPPSKPMTLPLGQMMDQPGDVYSGNLPRVVPSPTVPKASPSNINFP</sequence>
<keyword evidence="3" id="KW-0109">Calcium transport</keyword>
<organism evidence="17 18">
    <name type="scientific">Lingula anatina</name>
    <name type="common">Brachiopod</name>
    <name type="synonym">Lingula unguis</name>
    <dbReference type="NCBI Taxonomy" id="7574"/>
    <lineage>
        <taxon>Eukaryota</taxon>
        <taxon>Metazoa</taxon>
        <taxon>Spiralia</taxon>
        <taxon>Lophotrochozoa</taxon>
        <taxon>Brachiopoda</taxon>
        <taxon>Linguliformea</taxon>
        <taxon>Lingulata</taxon>
        <taxon>Lingulida</taxon>
        <taxon>Linguloidea</taxon>
        <taxon>Lingulidae</taxon>
        <taxon>Lingula</taxon>
    </lineage>
</organism>
<keyword evidence="13" id="KW-0407">Ion channel</keyword>
<keyword evidence="2" id="KW-0813">Transport</keyword>
<dbReference type="AlphaFoldDB" id="A0A1S3J5U4"/>
<comment type="subcellular location">
    <subcellularLocation>
        <location evidence="1">Membrane</location>
        <topology evidence="1">Multi-pass membrane protein</topology>
    </subcellularLocation>
</comment>
<evidence type="ECO:0000256" key="3">
    <source>
        <dbReference type="ARBA" id="ARBA00022568"/>
    </source>
</evidence>
<feature type="region of interest" description="Disordered" evidence="14">
    <location>
        <begin position="341"/>
        <end position="397"/>
    </location>
</feature>
<evidence type="ECO:0000256" key="4">
    <source>
        <dbReference type="ARBA" id="ARBA00022673"/>
    </source>
</evidence>
<dbReference type="OrthoDB" id="431720at2759"/>
<dbReference type="FunFam" id="1.10.238.10:FF:000063">
    <property type="entry name" value="Voltage-dependent N-type calcium channel subunit alpha"/>
    <property type="match status" value="1"/>
</dbReference>
<keyword evidence="17" id="KW-1185">Reference proteome</keyword>
<dbReference type="Proteomes" id="UP000085678">
    <property type="component" value="Unplaced"/>
</dbReference>
<dbReference type="GO" id="GO:0098703">
    <property type="term" value="P:calcium ion import across plasma membrane"/>
    <property type="evidence" value="ECO:0007669"/>
    <property type="project" value="TreeGrafter"/>
</dbReference>
<evidence type="ECO:0000256" key="9">
    <source>
        <dbReference type="ARBA" id="ARBA00022989"/>
    </source>
</evidence>
<keyword evidence="12" id="KW-0325">Glycoprotein</keyword>
<dbReference type="InterPro" id="IPR050599">
    <property type="entry name" value="VDCC_alpha-1_subunit"/>
</dbReference>
<feature type="compositionally biased region" description="Low complexity" evidence="14">
    <location>
        <begin position="566"/>
        <end position="578"/>
    </location>
</feature>
<evidence type="ECO:0000256" key="2">
    <source>
        <dbReference type="ARBA" id="ARBA00022448"/>
    </source>
</evidence>
<proteinExistence type="predicted"/>
<feature type="region of interest" description="Disordered" evidence="14">
    <location>
        <begin position="499"/>
        <end position="654"/>
    </location>
</feature>
<dbReference type="PROSITE" id="PS50222">
    <property type="entry name" value="EF_HAND_2"/>
    <property type="match status" value="1"/>
</dbReference>
<dbReference type="Gene3D" id="1.10.287.70">
    <property type="match status" value="1"/>
</dbReference>
<protein>
    <submittedName>
        <fullName evidence="18">Probable voltage-dependent N-type calcium channel subunit alpha-1B</fullName>
    </submittedName>
</protein>
<evidence type="ECO:0000256" key="6">
    <source>
        <dbReference type="ARBA" id="ARBA00022737"/>
    </source>
</evidence>
<evidence type="ECO:0000313" key="17">
    <source>
        <dbReference type="Proteomes" id="UP000085678"/>
    </source>
</evidence>
<feature type="compositionally biased region" description="Low complexity" evidence="14">
    <location>
        <begin position="445"/>
        <end position="473"/>
    </location>
</feature>
<dbReference type="InterPro" id="IPR002048">
    <property type="entry name" value="EF_hand_dom"/>
</dbReference>
<feature type="compositionally biased region" description="Polar residues" evidence="14">
    <location>
        <begin position="388"/>
        <end position="397"/>
    </location>
</feature>